<feature type="transmembrane region" description="Helical" evidence="1">
    <location>
        <begin position="286"/>
        <end position="305"/>
    </location>
</feature>
<sequence>MPEALEFYAISLNFRINSYLWKSPIGWDSKKNCYFLNGRGHVCPCFWWYFVIFFVYILFTNGICVYILYRHVSGTRTTPLTGEQGTNVVGVLMTGTLLVMIAIGIYKYCDLIIPILNNIRDLYGDIIIFPKPCKLADKPKDTILFGHKIASFRYQDGTLDRLGLFALIGLNVIPFIPLPMVTQLIFVAKTDVYNIFLEEVVHSDILNWVLTVTIRFVLSYILFAESCRTIPFLVYIMGFPVQLIRRCVAIWANLSIRRRYQIQQPVIHFTHMHLIHSAVQSPISNGVFGLMTMGLLLMLNINYSCIRLSVAKIGHYYYLYPITFVVVMTIVLLLLPCAIKIHERTKLLLKNWANQVGNDKYFKRKLKSMRPFRYYAGINDFYFYHTDRSLLTTYLMSIVNGTTDMLLTFK</sequence>
<accession>A0A226DKF3</accession>
<keyword evidence="3" id="KW-1185">Reference proteome</keyword>
<name>A0A226DKF3_FOLCA</name>
<dbReference type="EMBL" id="LNIX01000019">
    <property type="protein sequence ID" value="OXA44676.1"/>
    <property type="molecule type" value="Genomic_DNA"/>
</dbReference>
<feature type="transmembrane region" description="Helical" evidence="1">
    <location>
        <begin position="46"/>
        <end position="69"/>
    </location>
</feature>
<keyword evidence="1" id="KW-1133">Transmembrane helix</keyword>
<evidence type="ECO:0000256" key="1">
    <source>
        <dbReference type="SAM" id="Phobius"/>
    </source>
</evidence>
<keyword evidence="1" id="KW-0812">Transmembrane</keyword>
<keyword evidence="1" id="KW-0472">Membrane</keyword>
<evidence type="ECO:0000313" key="2">
    <source>
        <dbReference type="EMBL" id="OXA44676.1"/>
    </source>
</evidence>
<organism evidence="2 3">
    <name type="scientific">Folsomia candida</name>
    <name type="common">Springtail</name>
    <dbReference type="NCBI Taxonomy" id="158441"/>
    <lineage>
        <taxon>Eukaryota</taxon>
        <taxon>Metazoa</taxon>
        <taxon>Ecdysozoa</taxon>
        <taxon>Arthropoda</taxon>
        <taxon>Hexapoda</taxon>
        <taxon>Collembola</taxon>
        <taxon>Entomobryomorpha</taxon>
        <taxon>Isotomoidea</taxon>
        <taxon>Isotomidae</taxon>
        <taxon>Proisotominae</taxon>
        <taxon>Folsomia</taxon>
    </lineage>
</organism>
<proteinExistence type="predicted"/>
<evidence type="ECO:0008006" key="4">
    <source>
        <dbReference type="Google" id="ProtNLM"/>
    </source>
</evidence>
<gene>
    <name evidence="2" type="ORF">Fcan01_20927</name>
</gene>
<protein>
    <recommendedName>
        <fullName evidence="4">Gustatory receptor</fullName>
    </recommendedName>
</protein>
<feature type="transmembrane region" description="Helical" evidence="1">
    <location>
        <begin position="162"/>
        <end position="185"/>
    </location>
</feature>
<feature type="transmembrane region" description="Helical" evidence="1">
    <location>
        <begin position="317"/>
        <end position="335"/>
    </location>
</feature>
<feature type="transmembrane region" description="Helical" evidence="1">
    <location>
        <begin position="205"/>
        <end position="223"/>
    </location>
</feature>
<dbReference type="Proteomes" id="UP000198287">
    <property type="component" value="Unassembled WGS sequence"/>
</dbReference>
<evidence type="ECO:0000313" key="3">
    <source>
        <dbReference type="Proteomes" id="UP000198287"/>
    </source>
</evidence>
<reference evidence="2 3" key="1">
    <citation type="submission" date="2015-12" db="EMBL/GenBank/DDBJ databases">
        <title>The genome of Folsomia candida.</title>
        <authorList>
            <person name="Faddeeva A."/>
            <person name="Derks M.F."/>
            <person name="Anvar Y."/>
            <person name="Smit S."/>
            <person name="Van Straalen N."/>
            <person name="Roelofs D."/>
        </authorList>
    </citation>
    <scope>NUCLEOTIDE SEQUENCE [LARGE SCALE GENOMIC DNA]</scope>
    <source>
        <strain evidence="2 3">VU population</strain>
        <tissue evidence="2">Whole body</tissue>
    </source>
</reference>
<feature type="transmembrane region" description="Helical" evidence="1">
    <location>
        <begin position="230"/>
        <end position="252"/>
    </location>
</feature>
<comment type="caution">
    <text evidence="2">The sequence shown here is derived from an EMBL/GenBank/DDBJ whole genome shotgun (WGS) entry which is preliminary data.</text>
</comment>
<feature type="transmembrane region" description="Helical" evidence="1">
    <location>
        <begin position="89"/>
        <end position="109"/>
    </location>
</feature>
<dbReference type="AlphaFoldDB" id="A0A226DKF3"/>